<dbReference type="CDD" id="cd11054">
    <property type="entry name" value="CYP24A1-like"/>
    <property type="match status" value="1"/>
</dbReference>
<evidence type="ECO:0000256" key="6">
    <source>
        <dbReference type="ARBA" id="ARBA00023004"/>
    </source>
</evidence>
<dbReference type="InterPro" id="IPR050479">
    <property type="entry name" value="CYP11_CYP27_families"/>
</dbReference>
<accession>A0ABM1VQA3</accession>
<keyword evidence="10" id="KW-1185">Reference proteome</keyword>
<evidence type="ECO:0000256" key="2">
    <source>
        <dbReference type="ARBA" id="ARBA00010617"/>
    </source>
</evidence>
<sequence length="548" mass="61614">MWVTKRFFKASAKRAQLGARLEGDHHVRSEESTAPTPRLSSGGRVNSGGVAHLKPIEAIPGPGGRSPHKLERSHLVFAELHCKYGSIVKFRKGSRWSVLLFDPDLIEEASAHEGACPHRPSPPLYDVCVERNGRQKGLSQSQGLEWLRLRRPVQEFLLQPANIHQYIPALSQVADDLVSELGDNLQHSASFDLEDLALRYAIESSAVYCINARLGFLQSSPSYRNSNPDAIAGREDQDQGSHNPTTHPLGFSAEERAQLLHMVRVFMSSIAEGFYRFPIYRWFRTKLYREFEEASESISNLCQQRVRHAAKSMQRNGLSGDSPNLLNFLLSDGRLELNKSAALLGGFFSTATDNISNSLGLVFWHLARNQDKQDRLREEIARCVTSSGQVSPEEMSHMPYLKACVKESFRVAFPFPVGSVRVMPRDIALAGYHIPQGTTVYFGHNALCHSAEHFEAPEEYRPERWLKQTGSSPDPKIRRRQAICVQPFGLGPRNCVGRRLAEQQMFLAVIKVLQRFKVKLGNPQEELDIVHRISARSSRGLDIQFEAV</sequence>
<protein>
    <submittedName>
        <fullName evidence="11">Probable cytochrome P450 49a1</fullName>
    </submittedName>
</protein>
<comment type="similarity">
    <text evidence="2 8">Belongs to the cytochrome P450 family.</text>
</comment>
<evidence type="ECO:0000256" key="5">
    <source>
        <dbReference type="ARBA" id="ARBA00023002"/>
    </source>
</evidence>
<comment type="cofactor">
    <cofactor evidence="1">
        <name>heme</name>
        <dbReference type="ChEBI" id="CHEBI:30413"/>
    </cofactor>
</comment>
<feature type="region of interest" description="Disordered" evidence="9">
    <location>
        <begin position="225"/>
        <end position="249"/>
    </location>
</feature>
<evidence type="ECO:0000256" key="8">
    <source>
        <dbReference type="RuleBase" id="RU000461"/>
    </source>
</evidence>
<evidence type="ECO:0000313" key="11">
    <source>
        <dbReference type="RefSeq" id="XP_035824595.1"/>
    </source>
</evidence>
<dbReference type="InterPro" id="IPR001128">
    <property type="entry name" value="Cyt_P450"/>
</dbReference>
<gene>
    <name evidence="11" type="primary">LOC101844963</name>
</gene>
<dbReference type="InterPro" id="IPR036396">
    <property type="entry name" value="Cyt_P450_sf"/>
</dbReference>
<evidence type="ECO:0000313" key="10">
    <source>
        <dbReference type="Proteomes" id="UP000694888"/>
    </source>
</evidence>
<reference evidence="11" key="1">
    <citation type="submission" date="2025-08" db="UniProtKB">
        <authorList>
            <consortium name="RefSeq"/>
        </authorList>
    </citation>
    <scope>IDENTIFICATION</scope>
</reference>
<dbReference type="PROSITE" id="PS00086">
    <property type="entry name" value="CYTOCHROME_P450"/>
    <property type="match status" value="1"/>
</dbReference>
<feature type="compositionally biased region" description="Basic and acidic residues" evidence="9">
    <location>
        <begin position="21"/>
        <end position="31"/>
    </location>
</feature>
<feature type="region of interest" description="Disordered" evidence="9">
    <location>
        <begin position="19"/>
        <end position="67"/>
    </location>
</feature>
<dbReference type="Proteomes" id="UP000694888">
    <property type="component" value="Unplaced"/>
</dbReference>
<dbReference type="RefSeq" id="XP_035824595.1">
    <property type="nucleotide sequence ID" value="XM_035968702.1"/>
</dbReference>
<name>A0ABM1VQA3_APLCA</name>
<evidence type="ECO:0000256" key="1">
    <source>
        <dbReference type="ARBA" id="ARBA00001971"/>
    </source>
</evidence>
<evidence type="ECO:0000256" key="4">
    <source>
        <dbReference type="ARBA" id="ARBA00022723"/>
    </source>
</evidence>
<dbReference type="InterPro" id="IPR017972">
    <property type="entry name" value="Cyt_P450_CS"/>
</dbReference>
<dbReference type="InterPro" id="IPR002401">
    <property type="entry name" value="Cyt_P450_E_grp-I"/>
</dbReference>
<dbReference type="PANTHER" id="PTHR24279:SF120">
    <property type="entry name" value="CYTOCHROME P450"/>
    <property type="match status" value="1"/>
</dbReference>
<dbReference type="SUPFAM" id="SSF48264">
    <property type="entry name" value="Cytochrome P450"/>
    <property type="match status" value="1"/>
</dbReference>
<evidence type="ECO:0000256" key="7">
    <source>
        <dbReference type="ARBA" id="ARBA00023033"/>
    </source>
</evidence>
<dbReference type="PRINTS" id="PR00385">
    <property type="entry name" value="P450"/>
</dbReference>
<keyword evidence="5 8" id="KW-0560">Oxidoreductase</keyword>
<keyword evidence="4 8" id="KW-0479">Metal-binding</keyword>
<organism evidence="10 11">
    <name type="scientific">Aplysia californica</name>
    <name type="common">California sea hare</name>
    <dbReference type="NCBI Taxonomy" id="6500"/>
    <lineage>
        <taxon>Eukaryota</taxon>
        <taxon>Metazoa</taxon>
        <taxon>Spiralia</taxon>
        <taxon>Lophotrochozoa</taxon>
        <taxon>Mollusca</taxon>
        <taxon>Gastropoda</taxon>
        <taxon>Heterobranchia</taxon>
        <taxon>Euthyneura</taxon>
        <taxon>Tectipleura</taxon>
        <taxon>Aplysiida</taxon>
        <taxon>Aplysioidea</taxon>
        <taxon>Aplysiidae</taxon>
        <taxon>Aplysia</taxon>
    </lineage>
</organism>
<dbReference type="Gene3D" id="1.10.630.10">
    <property type="entry name" value="Cytochrome P450"/>
    <property type="match status" value="1"/>
</dbReference>
<keyword evidence="3 8" id="KW-0349">Heme</keyword>
<keyword evidence="6 8" id="KW-0408">Iron</keyword>
<proteinExistence type="inferred from homology"/>
<dbReference type="PRINTS" id="PR00463">
    <property type="entry name" value="EP450I"/>
</dbReference>
<evidence type="ECO:0000256" key="9">
    <source>
        <dbReference type="SAM" id="MobiDB-lite"/>
    </source>
</evidence>
<dbReference type="Pfam" id="PF00067">
    <property type="entry name" value="p450"/>
    <property type="match status" value="1"/>
</dbReference>
<evidence type="ECO:0000256" key="3">
    <source>
        <dbReference type="ARBA" id="ARBA00022617"/>
    </source>
</evidence>
<dbReference type="GeneID" id="101844963"/>
<dbReference type="PANTHER" id="PTHR24279">
    <property type="entry name" value="CYTOCHROME P450"/>
    <property type="match status" value="1"/>
</dbReference>
<keyword evidence="7 8" id="KW-0503">Monooxygenase</keyword>